<sequence length="99" mass="10434">VTHEGEAKVTVRCANLTRSSGWIILGGHSFQGWVPGPLLLVHACWAAPTVATLGQLLPHNSVEIRVEPFMAPSSGDRGESQSNSAEAVVGPGQALRRIP</sequence>
<dbReference type="EMBL" id="UINC01000643">
    <property type="protein sequence ID" value="SUZ58820.1"/>
    <property type="molecule type" value="Genomic_DNA"/>
</dbReference>
<feature type="non-terminal residue" evidence="2">
    <location>
        <position position="1"/>
    </location>
</feature>
<dbReference type="AlphaFoldDB" id="A0A381NW80"/>
<evidence type="ECO:0000256" key="1">
    <source>
        <dbReference type="SAM" id="MobiDB-lite"/>
    </source>
</evidence>
<organism evidence="2">
    <name type="scientific">marine metagenome</name>
    <dbReference type="NCBI Taxonomy" id="408172"/>
    <lineage>
        <taxon>unclassified sequences</taxon>
        <taxon>metagenomes</taxon>
        <taxon>ecological metagenomes</taxon>
    </lineage>
</organism>
<feature type="region of interest" description="Disordered" evidence="1">
    <location>
        <begin position="70"/>
        <end position="99"/>
    </location>
</feature>
<accession>A0A381NW80</accession>
<protein>
    <submittedName>
        <fullName evidence="2">Uncharacterized protein</fullName>
    </submittedName>
</protein>
<evidence type="ECO:0000313" key="2">
    <source>
        <dbReference type="EMBL" id="SUZ58820.1"/>
    </source>
</evidence>
<reference evidence="2" key="1">
    <citation type="submission" date="2018-05" db="EMBL/GenBank/DDBJ databases">
        <authorList>
            <person name="Lanie J.A."/>
            <person name="Ng W.-L."/>
            <person name="Kazmierczak K.M."/>
            <person name="Andrzejewski T.M."/>
            <person name="Davidsen T.M."/>
            <person name="Wayne K.J."/>
            <person name="Tettelin H."/>
            <person name="Glass J.I."/>
            <person name="Rusch D."/>
            <person name="Podicherti R."/>
            <person name="Tsui H.-C.T."/>
            <person name="Winkler M.E."/>
        </authorList>
    </citation>
    <scope>NUCLEOTIDE SEQUENCE</scope>
</reference>
<name>A0A381NW80_9ZZZZ</name>
<proteinExistence type="predicted"/>
<gene>
    <name evidence="2" type="ORF">METZ01_LOCUS11674</name>
</gene>